<dbReference type="GO" id="GO:0032367">
    <property type="term" value="P:intracellular cholesterol transport"/>
    <property type="evidence" value="ECO:0007669"/>
    <property type="project" value="InterPro"/>
</dbReference>
<dbReference type="PANTHER" id="PTHR32059">
    <property type="entry name" value="RAB11-BINDING PROTEIN RELCH"/>
    <property type="match status" value="1"/>
</dbReference>
<sequence length="1101" mass="124831">MDNNLETDTTTVSSTSQKLLTYNEIAKKLLNEKLLLTALELHAELCESGKELPILRDYFTNTSNFEIQNIKPEPLPRSSSQVTLDSLDMTRYSEDGGTDERVAILEFELRKARDNITALRENLTVVAETENVITNDKIIERNINADIPIKPHEQRSINFLVYEYLLSNLYKLTSITFSDENENQDFEHWDDVGLNIPKPPDLLQIYREFLRGNGYEKPISHEICVQTDFNDNLSSESENISQKNITDELEILKNQVLSLEKINLDLENRLSLVTSTTPTIKTKEKRQSNDTANQNLSSNSTTPDKFEILESPTRGSSEIECTENNEEEEEDSSISAVVSLGDTDPGDNNWTKLQLPRMDVTIDTPTLTNSPSRILPFKLKREILSHCLTITPKINNLNESLIDTVTLSLQKIIPNIIPNKRDESIPLILNTICKNNNSIEREKLLQLLFNLKKKPQDNDRRLLLSGLIGIVKIDNTPPYLDEILTVAWEQSQHKYPERRLLAAECCANLAPYATSSVRNSLMLSMLQQMLVDDKESIVKSSVVKSLSLLFALMDDAEKYYQCEELALTALDDNSNEVFEPTSKILFPILAQWALSLNKFITNLLPRLLKKLKIQLLPNQQTPNKNYHRDTDKFYLTINVLQILLPHTIVCIVNNDIVKSSINDTTSSDIPRCILSLCHSSMSNPNIFFNDNENIGILINTFLNISWNNNEWNEYKWLSDKFIPEIIDMIKLIDIHQDNVLNLLINYIQCLCIGFGKIFTNEKIKKLFEIEIKELEDQLMDLSSDIVIKNLTLIPAYLTILSTIDISEMSKILKHFIIILSMSNYDSTCLILTVKILVKNIQIVDNLLTTLWDCVVHQRPIVRTTSAKLFSVLIKIVNERLVTSRIAPAIVTLASDSDLMVKSEAIIALGKLITEAKLIREAKDKGRLTLETIVKEPQGIPSVLLIPIVTTLAHIAPNCPQHFVEDIIATQLTVITSTALQQNRRVDLAGVLLDAYSILVYCSLSDKCVFDILLPGLRYLDNLIEQLIPQKKDIVRSLIREAESRQNHTKTIERSSSTSSGLSLSLATANVGQGVEDMRQRMSKIFTQKPSSPSLPSIFRKK</sequence>
<dbReference type="Proteomes" id="UP000639338">
    <property type="component" value="Unassembled WGS sequence"/>
</dbReference>
<dbReference type="GO" id="GO:0055037">
    <property type="term" value="C:recycling endosome"/>
    <property type="evidence" value="ECO:0007669"/>
    <property type="project" value="TreeGrafter"/>
</dbReference>
<dbReference type="SUPFAM" id="SSF48371">
    <property type="entry name" value="ARM repeat"/>
    <property type="match status" value="1"/>
</dbReference>
<dbReference type="OrthoDB" id="1695393at2759"/>
<dbReference type="AlphaFoldDB" id="A0A834Y0F7"/>
<dbReference type="PROSITE" id="PS50896">
    <property type="entry name" value="LISH"/>
    <property type="match status" value="1"/>
</dbReference>
<reference evidence="3 4" key="1">
    <citation type="submission" date="2020-08" db="EMBL/GenBank/DDBJ databases">
        <title>Aphidius gifuensis genome sequencing and assembly.</title>
        <authorList>
            <person name="Du Z."/>
        </authorList>
    </citation>
    <scope>NUCLEOTIDE SEQUENCE [LARGE SCALE GENOMIC DNA]</scope>
    <source>
        <strain evidence="3">YNYX2018</strain>
        <tissue evidence="3">Adults</tissue>
    </source>
</reference>
<dbReference type="GO" id="GO:0005802">
    <property type="term" value="C:trans-Golgi network"/>
    <property type="evidence" value="ECO:0007669"/>
    <property type="project" value="InterPro"/>
</dbReference>
<name>A0A834Y0F7_APHGI</name>
<accession>A0A834Y0F7</accession>
<feature type="compositionally biased region" description="Acidic residues" evidence="2">
    <location>
        <begin position="320"/>
        <end position="332"/>
    </location>
</feature>
<feature type="coiled-coil region" evidence="1">
    <location>
        <begin position="242"/>
        <end position="269"/>
    </location>
</feature>
<feature type="compositionally biased region" description="Polar residues" evidence="2">
    <location>
        <begin position="289"/>
        <end position="303"/>
    </location>
</feature>
<dbReference type="InterPro" id="IPR040362">
    <property type="entry name" value="RELCH"/>
</dbReference>
<gene>
    <name evidence="3" type="ORF">HCN44_003336</name>
</gene>
<evidence type="ECO:0008006" key="5">
    <source>
        <dbReference type="Google" id="ProtNLM"/>
    </source>
</evidence>
<proteinExistence type="predicted"/>
<dbReference type="EMBL" id="JACMRX010000002">
    <property type="protein sequence ID" value="KAF7994246.1"/>
    <property type="molecule type" value="Genomic_DNA"/>
</dbReference>
<dbReference type="PANTHER" id="PTHR32059:SF0">
    <property type="entry name" value="RAB11-BINDING PROTEIN RELCH"/>
    <property type="match status" value="1"/>
</dbReference>
<keyword evidence="1" id="KW-0175">Coiled coil</keyword>
<dbReference type="Gene3D" id="1.25.10.10">
    <property type="entry name" value="Leucine-rich Repeat Variant"/>
    <property type="match status" value="2"/>
</dbReference>
<comment type="caution">
    <text evidence="3">The sequence shown here is derived from an EMBL/GenBank/DDBJ whole genome shotgun (WGS) entry which is preliminary data.</text>
</comment>
<evidence type="ECO:0000313" key="4">
    <source>
        <dbReference type="Proteomes" id="UP000639338"/>
    </source>
</evidence>
<evidence type="ECO:0000313" key="3">
    <source>
        <dbReference type="EMBL" id="KAF7994246.1"/>
    </source>
</evidence>
<dbReference type="InterPro" id="IPR011989">
    <property type="entry name" value="ARM-like"/>
</dbReference>
<evidence type="ECO:0000256" key="2">
    <source>
        <dbReference type="SAM" id="MobiDB-lite"/>
    </source>
</evidence>
<feature type="region of interest" description="Disordered" evidence="2">
    <location>
        <begin position="281"/>
        <end position="334"/>
    </location>
</feature>
<organism evidence="3 4">
    <name type="scientific">Aphidius gifuensis</name>
    <name type="common">Parasitoid wasp</name>
    <dbReference type="NCBI Taxonomy" id="684658"/>
    <lineage>
        <taxon>Eukaryota</taxon>
        <taxon>Metazoa</taxon>
        <taxon>Ecdysozoa</taxon>
        <taxon>Arthropoda</taxon>
        <taxon>Hexapoda</taxon>
        <taxon>Insecta</taxon>
        <taxon>Pterygota</taxon>
        <taxon>Neoptera</taxon>
        <taxon>Endopterygota</taxon>
        <taxon>Hymenoptera</taxon>
        <taxon>Apocrita</taxon>
        <taxon>Ichneumonoidea</taxon>
        <taxon>Braconidae</taxon>
        <taxon>Aphidiinae</taxon>
        <taxon>Aphidius</taxon>
    </lineage>
</organism>
<protein>
    <recommendedName>
        <fullName evidence="5">LisH domain-containing protein</fullName>
    </recommendedName>
</protein>
<keyword evidence="4" id="KW-1185">Reference proteome</keyword>
<dbReference type="InterPro" id="IPR016024">
    <property type="entry name" value="ARM-type_fold"/>
</dbReference>
<evidence type="ECO:0000256" key="1">
    <source>
        <dbReference type="SAM" id="Coils"/>
    </source>
</evidence>
<dbReference type="InterPro" id="IPR006594">
    <property type="entry name" value="LisH"/>
</dbReference>